<dbReference type="InterPro" id="IPR031248">
    <property type="entry name" value="RNF213"/>
</dbReference>
<dbReference type="InterPro" id="IPR027417">
    <property type="entry name" value="P-loop_NTPase"/>
</dbReference>
<keyword evidence="4" id="KW-1185">Reference proteome</keyword>
<dbReference type="Pfam" id="PF07728">
    <property type="entry name" value="AAA_5"/>
    <property type="match status" value="1"/>
</dbReference>
<organism evidence="3 4">
    <name type="scientific">Durusdinium trenchii</name>
    <dbReference type="NCBI Taxonomy" id="1381693"/>
    <lineage>
        <taxon>Eukaryota</taxon>
        <taxon>Sar</taxon>
        <taxon>Alveolata</taxon>
        <taxon>Dinophyceae</taxon>
        <taxon>Suessiales</taxon>
        <taxon>Symbiodiniaceae</taxon>
        <taxon>Durusdinium</taxon>
    </lineage>
</organism>
<dbReference type="PANTHER" id="PTHR22605">
    <property type="entry name" value="RZ-TYPE DOMAIN-CONTAINING PROTEIN"/>
    <property type="match status" value="1"/>
</dbReference>
<comment type="caution">
    <text evidence="3">The sequence shown here is derived from an EMBL/GenBank/DDBJ whole genome shotgun (WGS) entry which is preliminary data.</text>
</comment>
<evidence type="ECO:0000259" key="2">
    <source>
        <dbReference type="SMART" id="SM00382"/>
    </source>
</evidence>
<proteinExistence type="predicted"/>
<feature type="signal peptide" evidence="1">
    <location>
        <begin position="1"/>
        <end position="18"/>
    </location>
</feature>
<feature type="chain" id="PRO_5045590901" description="AAA+ ATPase domain-containing protein" evidence="1">
    <location>
        <begin position="19"/>
        <end position="2419"/>
    </location>
</feature>
<keyword evidence="1" id="KW-0732">Signal</keyword>
<dbReference type="SMART" id="SM00382">
    <property type="entry name" value="AAA"/>
    <property type="match status" value="2"/>
</dbReference>
<dbReference type="PANTHER" id="PTHR22605:SF1">
    <property type="entry name" value="RZ-TYPE DOMAIN-CONTAINING PROTEIN"/>
    <property type="match status" value="1"/>
</dbReference>
<name>A0ABP0KCL7_9DINO</name>
<dbReference type="Gene3D" id="3.40.50.300">
    <property type="entry name" value="P-loop containing nucleotide triphosphate hydrolases"/>
    <property type="match status" value="2"/>
</dbReference>
<dbReference type="SUPFAM" id="SSF52540">
    <property type="entry name" value="P-loop containing nucleoside triphosphate hydrolases"/>
    <property type="match status" value="2"/>
</dbReference>
<evidence type="ECO:0000313" key="4">
    <source>
        <dbReference type="Proteomes" id="UP001642484"/>
    </source>
</evidence>
<dbReference type="InterPro" id="IPR011704">
    <property type="entry name" value="ATPase_dyneun-rel_AAA"/>
</dbReference>
<evidence type="ECO:0000313" key="3">
    <source>
        <dbReference type="EMBL" id="CAK9024125.1"/>
    </source>
</evidence>
<sequence length="2419" mass="270960">MIIAAIFLVWWLGRKFKAFENKIVILESELEVQRYNTNSALEEQERVWSMQMDYAQRIHRALIYRGGFVEDRSIRDGLEWDTLKYIEKVNRRHEGPHLKVQWDVVNQRRPRGTMRQGLETMSHELARIMYQLMDECPIHGPKVTNDRWVASIAHFAARLCGQTKVAASFIKQAIKVLYSLRGSAVLQRATFERLWSFQRQLDVIAIAKRPNQSNIGQIQSALRESLQSLRASILSEELTVQDMLTPKLAAWEGRNFIDLLEQEKIPEGQVRPKLEQMINKLHFMQKFERAVLSDLPQLLPRARQFAKQLHLLFLKASTGQPSITSTNVFGLEVSLARINDSAWVEEFEDEWLQLTVADVPQASFSSVLAAIETLHFARSQQNPPMQLMLQEVEQDLKSTGEELNVLDNIFFLHRGVTRLLKDLSGLRGEEAGLPSEILSSIERHWAGVAPQDVDRFLQGIQSVTSVFQGQGGLNEVSRRLQAVLAARQTVEFANHCTLILRHLSSKVKVPNKGLTEGFSLDTRSHMASLREMQEAFNAAKNKKSESNLTTKALDKVDRATQCLRQMFDFLGARGSGFELVLRLVTALAQVPGLSFLTVLLSSAQKGEHLAMRLAELVEGALTQETLAHVEQASAVFMPLCVASLAAMNMPVDANKFGAMVQGVWSKRIQREALGAWCEAAIGDLMLNMLQEAHANHRSNLRDFSDSLRSALRQGQVLQQKLEENSDDATAVSNTVHGMVSAGHLELTPSADGTHFEVVGVFEFSKDPVSRDVQQLTECSDKASLAVPKGTADADNPTALTQEKVQIFTGCVEGILGLRQELTELLQIGHPYLEDAGQLRFPRQGEGLSASTLQDLKDTLRWAQGAMQQWCNALDQARARHAIMSAIPARNITKLARAVLQNETRAVAPLMSLHFQTGTSFHKDQELEYALEKCKFLEPRERAHERFMDKLVEVLTAQVIPENTMTRFLPLHEVARNYPKKRACDDTTTRSRMERRQNPKFYPKRVLLIQEELSHESGNLALQSTATTTVLSLLLPLGIGPSAENLLLCDSSTTKDDILRFLHRVTHATRLAMDTSRQSQVLGVCVHVDCLQPDVLQELLCRVDAMQAAVGRRKEADSTAEIEVRLAFTLTARASKMLIETLEKDLCKQQQINVLKLSSIKAFLKEAGEERKAEGRTALGWHQVVTSEYAGDGKTHAIRRSEKWDPDSHVSVIWGGAQTRGQAARALRKAEGAGSVHLELHGFEEGGGVDADMLLMELLLFRCVFDPERSEWTRLAVETPLFVEVANSIKIKQGQRPAQLMLLSAPILEGVPGQNEIHADSPFLFDGNDLHPEVASSIAQDFALAGAALFLNDDRPHLVGCEDDAVFKLVASSQGQELVLAGDHANLLQRYSVDVDEAAKLALQEAWLHGVGAKADRDPPVPSKATIMSFLRFLAHWTRNWALHLHHYEQAFHGERGVNIPGTFLQVLKEMIPMAAAMCLRSSAAEAQMEQRERTVAENDEAASLSEAMACRVLDPRTSASRVWAFNTGGSLRFIGNRTELPSALQHLWDIVRRYTREPIELEDAFRGFVLTQDNMIKLVDVAERLRAHLPCILMGEAGCGKTVLLRLTTRLLGASELDEQQVHAGTTEADILEALSRAEELARKKEESKKDGGTEHMVVQFWDELNTCPHQPLFKQILVDRVNPSTNQPIHKGLRFVAACNPWRRASQGSVVCAGFESPVAQDDRLAGLAYRVHPLPESLFTHLSSFGQLDLDTEQQYVKEMASQHPQLLNPDDQWLIPDPLTKSMCDHAARYVCIIHKFFRDFGSCVSLRDPNRLLKLWGFIRWELKQREKLNMPKGSLTRHLSSDASKGEVKSLVLAIHLAYEIRLPDLEKRNELLATLFDGSNLGSLFQKYFPETCSDELERIETWRGIVEQEQDYWLEAIDVADNIAKIRALRENIYATLICSMTRTPIFILGKPGCSKSLTVSLLISALADPYKDQLLHLASFSVQPYQGSRQSTSSSLLAVFERALARQKKLRTLNRRTRPLALVLLDEVGLAEQSPHNPLKVLHARLEPRRAQDAVSVIAISNWELDRSKLSRGLLLACPPPSESDLSQTALAIIRAYLAHESQIRGQLEASLGHMATAFMEILKNQEPQDFHGLRDWYGMCSFAARLLLAADVEMGFGSEEVKQGALMHAVSHALRKEAVQLVKLCRERELQFVPADWALKMAVLNNVSGNHSSGALHKMLHSLSQEEKQDSYQSISALEQIYPEVLQVSNRLDSLLGDVDGRHIMVITDSPGPVIAWIQHRARQIANWNPESLVGSPLEQDQASTDMYAQSMIQAAIVSMAQERRLLVLQNLDIIYAALYDVFNSNYSRASGPNSQRYCRIAREGFCNPRCAVADQFKAVLVVTRERAARYEPALLNRFAKLEAGQVVTR</sequence>
<feature type="domain" description="AAA+ ATPase" evidence="2">
    <location>
        <begin position="1587"/>
        <end position="1736"/>
    </location>
</feature>
<protein>
    <recommendedName>
        <fullName evidence="2">AAA+ ATPase domain-containing protein</fullName>
    </recommendedName>
</protein>
<reference evidence="3 4" key="1">
    <citation type="submission" date="2024-02" db="EMBL/GenBank/DDBJ databases">
        <authorList>
            <person name="Chen Y."/>
            <person name="Shah S."/>
            <person name="Dougan E. K."/>
            <person name="Thang M."/>
            <person name="Chan C."/>
        </authorList>
    </citation>
    <scope>NUCLEOTIDE SEQUENCE [LARGE SCALE GENOMIC DNA]</scope>
</reference>
<dbReference type="InterPro" id="IPR003593">
    <property type="entry name" value="AAA+_ATPase"/>
</dbReference>
<dbReference type="EMBL" id="CAXAMN010008136">
    <property type="protein sequence ID" value="CAK9024125.1"/>
    <property type="molecule type" value="Genomic_DNA"/>
</dbReference>
<gene>
    <name evidence="3" type="ORF">CCMP2556_LOCUS15502</name>
</gene>
<evidence type="ECO:0000256" key="1">
    <source>
        <dbReference type="SAM" id="SignalP"/>
    </source>
</evidence>
<accession>A0ABP0KCL7</accession>
<feature type="domain" description="AAA+ ATPase" evidence="2">
    <location>
        <begin position="1949"/>
        <end position="2113"/>
    </location>
</feature>
<dbReference type="Proteomes" id="UP001642484">
    <property type="component" value="Unassembled WGS sequence"/>
</dbReference>